<feature type="domain" description="VWFA" evidence="8">
    <location>
        <begin position="104"/>
        <end position="272"/>
    </location>
</feature>
<reference evidence="9" key="1">
    <citation type="submission" date="2020-05" db="EMBL/GenBank/DDBJ databases">
        <authorList>
            <person name="Chiriac C."/>
            <person name="Salcher M."/>
            <person name="Ghai R."/>
            <person name="Kavagutti S V."/>
        </authorList>
    </citation>
    <scope>NUCLEOTIDE SEQUENCE</scope>
</reference>
<feature type="transmembrane region" description="Helical" evidence="7">
    <location>
        <begin position="632"/>
        <end position="652"/>
    </location>
</feature>
<keyword evidence="3 7" id="KW-0812">Transmembrane</keyword>
<dbReference type="InterPro" id="IPR018076">
    <property type="entry name" value="T2SS_GspF_dom"/>
</dbReference>
<dbReference type="Pfam" id="PF00482">
    <property type="entry name" value="T2SSF"/>
    <property type="match status" value="1"/>
</dbReference>
<sequence>MSARRGARLLRMLSASAVLAAITLFGLGAAGLATATPATTAAEPVGGAPAPVIRVGQVDATAEPAKLQGWITGAPLDDLRIAVGGAAPVAGAAQLSSRLGQSTDVVVVLDNSELLGNAVVQLSKKALAPLMPGAGVVDSLSIISTGGGSKVELANSTSAAQVQEALNRVRPLGESATWDGLTAAADLLENKGPTANGTVVLFAASSSTALNGGSSTALAALRKAGVDLQVVSAASNPNLSGIDSMVGDLGGSLQVVQADTEIIPQFAYAAEIIKGRFELEIQTPNNDASLVPVSLSAGGSATDIAYVPGLLRVGATALAATPESSGGLLGFLRNPYMEWLIVLLGVAAVVTIAWTVLSMVIPDENSLTRRLRAYEEVAPESAEANLSGVEGHATVPIIQRAVEMTGSIADRRGLTEKLELDLERANLPLRAPEVMFFVAAAGTTLMLLTFVLTRSLIPALIAGILALVLPRAILNMRIRRRQKAFGDQLPDTLTLLAGTIRAGYAVSQGFESVSNEISEPMGRELRRVVTETRLGRSLEESLEAVAERMDSADFAWAVMAIRIQREVGGNLAELLSTVADTMTQRERLRREVSTLTAEGKMSAMIIGLLPPGLAVVMWVMNPAYISELFKPGLGYMLLGVAVLMMGIGFAWMKKTITIEV</sequence>
<protein>
    <submittedName>
        <fullName evidence="9">Unannotated protein</fullName>
    </submittedName>
</protein>
<gene>
    <name evidence="9" type="ORF">UFOPK1358_00524</name>
</gene>
<keyword evidence="4 7" id="KW-1133">Transmembrane helix</keyword>
<dbReference type="InterPro" id="IPR036465">
    <property type="entry name" value="vWFA_dom_sf"/>
</dbReference>
<evidence type="ECO:0000313" key="9">
    <source>
        <dbReference type="EMBL" id="CAB4532870.1"/>
    </source>
</evidence>
<dbReference type="SMART" id="SM00327">
    <property type="entry name" value="VWA"/>
    <property type="match status" value="1"/>
</dbReference>
<comment type="subcellular location">
    <subcellularLocation>
        <location evidence="1">Cell membrane</location>
        <topology evidence="1">Multi-pass membrane protein</topology>
    </subcellularLocation>
</comment>
<evidence type="ECO:0000256" key="5">
    <source>
        <dbReference type="ARBA" id="ARBA00023136"/>
    </source>
</evidence>
<dbReference type="Pfam" id="PF13519">
    <property type="entry name" value="VWA_2"/>
    <property type="match status" value="1"/>
</dbReference>
<evidence type="ECO:0000259" key="8">
    <source>
        <dbReference type="PROSITE" id="PS50234"/>
    </source>
</evidence>
<evidence type="ECO:0000256" key="1">
    <source>
        <dbReference type="ARBA" id="ARBA00004651"/>
    </source>
</evidence>
<keyword evidence="5 7" id="KW-0472">Membrane</keyword>
<dbReference type="Gene3D" id="1.20.81.30">
    <property type="entry name" value="Type II secretion system (T2SS), domain F"/>
    <property type="match status" value="1"/>
</dbReference>
<dbReference type="PROSITE" id="PS50890">
    <property type="entry name" value="PUA"/>
    <property type="match status" value="1"/>
</dbReference>
<feature type="coiled-coil region" evidence="6">
    <location>
        <begin position="571"/>
        <end position="598"/>
    </location>
</feature>
<feature type="transmembrane region" description="Helical" evidence="7">
    <location>
        <begin position="434"/>
        <end position="451"/>
    </location>
</feature>
<proteinExistence type="predicted"/>
<dbReference type="Gene3D" id="3.40.50.410">
    <property type="entry name" value="von Willebrand factor, type A domain"/>
    <property type="match status" value="1"/>
</dbReference>
<dbReference type="InterPro" id="IPR002035">
    <property type="entry name" value="VWF_A"/>
</dbReference>
<name>A0A6J6B123_9ZZZZ</name>
<accession>A0A6J6B123</accession>
<evidence type="ECO:0000256" key="3">
    <source>
        <dbReference type="ARBA" id="ARBA00022692"/>
    </source>
</evidence>
<dbReference type="AlphaFoldDB" id="A0A6J6B123"/>
<evidence type="ECO:0000256" key="6">
    <source>
        <dbReference type="SAM" id="Coils"/>
    </source>
</evidence>
<evidence type="ECO:0000256" key="7">
    <source>
        <dbReference type="SAM" id="Phobius"/>
    </source>
</evidence>
<keyword evidence="2" id="KW-1003">Cell membrane</keyword>
<feature type="transmembrane region" description="Helical" evidence="7">
    <location>
        <begin position="339"/>
        <end position="361"/>
    </location>
</feature>
<dbReference type="EMBL" id="CAEZSF010000033">
    <property type="protein sequence ID" value="CAB4532870.1"/>
    <property type="molecule type" value="Genomic_DNA"/>
</dbReference>
<dbReference type="SUPFAM" id="SSF53300">
    <property type="entry name" value="vWA-like"/>
    <property type="match status" value="1"/>
</dbReference>
<organism evidence="9">
    <name type="scientific">freshwater metagenome</name>
    <dbReference type="NCBI Taxonomy" id="449393"/>
    <lineage>
        <taxon>unclassified sequences</taxon>
        <taxon>metagenomes</taxon>
        <taxon>ecological metagenomes</taxon>
    </lineage>
</organism>
<dbReference type="PANTHER" id="PTHR35007">
    <property type="entry name" value="INTEGRAL MEMBRANE PROTEIN-RELATED"/>
    <property type="match status" value="1"/>
</dbReference>
<keyword evidence="6" id="KW-0175">Coiled coil</keyword>
<dbReference type="InterPro" id="IPR042094">
    <property type="entry name" value="T2SS_GspF_sf"/>
</dbReference>
<dbReference type="PANTHER" id="PTHR35007:SF1">
    <property type="entry name" value="PILUS ASSEMBLY PROTEIN"/>
    <property type="match status" value="1"/>
</dbReference>
<feature type="transmembrane region" description="Helical" evidence="7">
    <location>
        <begin position="457"/>
        <end position="474"/>
    </location>
</feature>
<dbReference type="PROSITE" id="PS50234">
    <property type="entry name" value="VWFA"/>
    <property type="match status" value="1"/>
</dbReference>
<dbReference type="GO" id="GO:0005886">
    <property type="term" value="C:plasma membrane"/>
    <property type="evidence" value="ECO:0007669"/>
    <property type="project" value="UniProtKB-SubCell"/>
</dbReference>
<feature type="transmembrane region" description="Helical" evidence="7">
    <location>
        <begin position="601"/>
        <end position="620"/>
    </location>
</feature>
<evidence type="ECO:0000256" key="2">
    <source>
        <dbReference type="ARBA" id="ARBA00022475"/>
    </source>
</evidence>
<evidence type="ECO:0000256" key="4">
    <source>
        <dbReference type="ARBA" id="ARBA00022989"/>
    </source>
</evidence>